<protein>
    <submittedName>
        <fullName evidence="1">Peroxiredoxin OsmC</fullName>
        <ecNumber evidence="1">1.11.1.15</ecNumber>
    </submittedName>
</protein>
<comment type="caution">
    <text evidence="1">The sequence shown here is derived from an EMBL/GenBank/DDBJ whole genome shotgun (WGS) entry which is preliminary data.</text>
</comment>
<organism evidence="1">
    <name type="scientific">Candidatus Atribacter allofermentans</name>
    <dbReference type="NCBI Taxonomy" id="1852833"/>
    <lineage>
        <taxon>Bacteria</taxon>
        <taxon>Pseudomonadati</taxon>
        <taxon>Atribacterota</taxon>
        <taxon>Atribacteria</taxon>
        <taxon>Atribacterales</taxon>
        <taxon>Atribacteraceae</taxon>
        <taxon>Atribacter</taxon>
    </lineage>
</organism>
<dbReference type="Proteomes" id="UP000485569">
    <property type="component" value="Unassembled WGS sequence"/>
</dbReference>
<dbReference type="InterPro" id="IPR003718">
    <property type="entry name" value="OsmC/Ohr_fam"/>
</dbReference>
<dbReference type="GO" id="GO:0004601">
    <property type="term" value="F:peroxidase activity"/>
    <property type="evidence" value="ECO:0007669"/>
    <property type="project" value="UniProtKB-KW"/>
</dbReference>
<name>A0A1V5SVL4_9BACT</name>
<dbReference type="InterPro" id="IPR052707">
    <property type="entry name" value="OsmC_Ohr_Peroxiredoxin"/>
</dbReference>
<accession>A0A1V5SVL4</accession>
<dbReference type="NCBIfam" id="TIGR03562">
    <property type="entry name" value="osmo_induc_OsmC"/>
    <property type="match status" value="1"/>
</dbReference>
<dbReference type="SUPFAM" id="SSF82784">
    <property type="entry name" value="OsmC-like"/>
    <property type="match status" value="1"/>
</dbReference>
<keyword evidence="1" id="KW-0560">Oxidoreductase</keyword>
<sequence>MLNRTAQAIWEGNLKNGHGTMEFGGGAFKGNYSFTSRFENGKGTNPEELIAAAHSGCFAMALSHMLAEAGYTPERVAATAKVSLEKVDDGFKITASHLDCIAKIPGISQEKFMAIAEEAKKGCPVSVLLSNIQITLDARLEN</sequence>
<dbReference type="InterPro" id="IPR015946">
    <property type="entry name" value="KH_dom-like_a/b"/>
</dbReference>
<dbReference type="GO" id="GO:0006979">
    <property type="term" value="P:response to oxidative stress"/>
    <property type="evidence" value="ECO:0007669"/>
    <property type="project" value="InterPro"/>
</dbReference>
<dbReference type="PANTHER" id="PTHR42830:SF1">
    <property type="entry name" value="OSMOTICALLY INDUCIBLE FAMILY PROTEIN"/>
    <property type="match status" value="1"/>
</dbReference>
<proteinExistence type="predicted"/>
<dbReference type="InterPro" id="IPR019904">
    <property type="entry name" value="Peroxiredoxin_OsmC"/>
</dbReference>
<keyword evidence="1" id="KW-0575">Peroxidase</keyword>
<gene>
    <name evidence="1" type="primary">osmC</name>
    <name evidence="1" type="ORF">BWY41_01034</name>
</gene>
<dbReference type="Pfam" id="PF02566">
    <property type="entry name" value="OsmC"/>
    <property type="match status" value="1"/>
</dbReference>
<dbReference type="EC" id="1.11.1.15" evidence="1"/>
<dbReference type="Gene3D" id="3.30.300.20">
    <property type="match status" value="1"/>
</dbReference>
<dbReference type="AlphaFoldDB" id="A0A1V5SVL4"/>
<dbReference type="PANTHER" id="PTHR42830">
    <property type="entry name" value="OSMOTICALLY INDUCIBLE FAMILY PROTEIN"/>
    <property type="match status" value="1"/>
</dbReference>
<reference evidence="1" key="1">
    <citation type="submission" date="2017-02" db="EMBL/GenBank/DDBJ databases">
        <title>Delving into the versatile metabolic prowess of the omnipresent phylum Bacteroidetes.</title>
        <authorList>
            <person name="Nobu M.K."/>
            <person name="Mei R."/>
            <person name="Narihiro T."/>
            <person name="Kuroda K."/>
            <person name="Liu W.-T."/>
        </authorList>
    </citation>
    <scope>NUCLEOTIDE SEQUENCE</scope>
    <source>
        <strain evidence="1">ADurb.Bin276</strain>
    </source>
</reference>
<dbReference type="EMBL" id="MWBQ01000070">
    <property type="protein sequence ID" value="OQA58559.1"/>
    <property type="molecule type" value="Genomic_DNA"/>
</dbReference>
<dbReference type="InterPro" id="IPR036102">
    <property type="entry name" value="OsmC/Ohrsf"/>
</dbReference>
<evidence type="ECO:0000313" key="1">
    <source>
        <dbReference type="EMBL" id="OQA58559.1"/>
    </source>
</evidence>